<dbReference type="RefSeq" id="WP_168887056.1">
    <property type="nucleotide sequence ID" value="NZ_JABAHY010000004.1"/>
</dbReference>
<organism evidence="3 4">
    <name type="scientific">Nesterenkonia sedimenti</name>
    <dbReference type="NCBI Taxonomy" id="1463632"/>
    <lineage>
        <taxon>Bacteria</taxon>
        <taxon>Bacillati</taxon>
        <taxon>Actinomycetota</taxon>
        <taxon>Actinomycetes</taxon>
        <taxon>Micrococcales</taxon>
        <taxon>Micrococcaceae</taxon>
        <taxon>Nesterenkonia</taxon>
    </lineage>
</organism>
<dbReference type="Proteomes" id="UP000523139">
    <property type="component" value="Unassembled WGS sequence"/>
</dbReference>
<dbReference type="GO" id="GO:0016491">
    <property type="term" value="F:oxidoreductase activity"/>
    <property type="evidence" value="ECO:0007669"/>
    <property type="project" value="UniProtKB-KW"/>
</dbReference>
<keyword evidence="1" id="KW-0560">Oxidoreductase</keyword>
<dbReference type="InterPro" id="IPR006076">
    <property type="entry name" value="FAD-dep_OxRdtase"/>
</dbReference>
<dbReference type="Pfam" id="PF01266">
    <property type="entry name" value="DAO"/>
    <property type="match status" value="1"/>
</dbReference>
<dbReference type="InterPro" id="IPR036188">
    <property type="entry name" value="FAD/NAD-bd_sf"/>
</dbReference>
<sequence>MNDRTVPLRLPTDAITQPEAADVVIIGGGIMGTSIAYHLAKAGVQNIVLVEQFELGSGSSAKPLGGVRANFSDPGNIQLGQRSLERFASFDQDFSVDIELSRVGYLFLARTPEQLAGMEEATAAQNRLGVSSRMISPEEAGQLNPYINPEALLGASFSPEDGHAHPVAVVQCYAAAAEDLGVTILPRTEVLDIDRADNVIRSVTTNRGRIRAEAVICCAGAWSGGIGELAGVELPVVPVRRMIGLTPQTPTGHPTVPFTLDLGTTFYFHNYRNGLLLGISHQQEPGPNREYSNEWLAEFNAAAEICAPGLATPELAAGWAGFYETTPDHNALIGQDSQVAGFFYATGFSGHGFLQGPAVGELVADLYCGRESFMDPAQFSAERFSRSEAVLHEANII</sequence>
<name>A0A7X8TJ75_9MICC</name>
<dbReference type="Gene3D" id="3.30.9.10">
    <property type="entry name" value="D-Amino Acid Oxidase, subunit A, domain 2"/>
    <property type="match status" value="1"/>
</dbReference>
<dbReference type="SUPFAM" id="SSF51905">
    <property type="entry name" value="FAD/NAD(P)-binding domain"/>
    <property type="match status" value="1"/>
</dbReference>
<dbReference type="GO" id="GO:0005737">
    <property type="term" value="C:cytoplasm"/>
    <property type="evidence" value="ECO:0007669"/>
    <property type="project" value="TreeGrafter"/>
</dbReference>
<gene>
    <name evidence="3" type="ORF">HGQ17_05935</name>
</gene>
<accession>A0A7X8TJ75</accession>
<dbReference type="Gene3D" id="3.50.50.60">
    <property type="entry name" value="FAD/NAD(P)-binding domain"/>
    <property type="match status" value="1"/>
</dbReference>
<dbReference type="PRINTS" id="PR00420">
    <property type="entry name" value="RNGMNOXGNASE"/>
</dbReference>
<dbReference type="AlphaFoldDB" id="A0A7X8TJ75"/>
<reference evidence="3 4" key="1">
    <citation type="submission" date="2020-04" db="EMBL/GenBank/DDBJ databases">
        <title>Nesterenkonia sp. nov., isolated from marine sediment.</title>
        <authorList>
            <person name="Zhang G."/>
        </authorList>
    </citation>
    <scope>NUCLEOTIDE SEQUENCE [LARGE SCALE GENOMIC DNA]</scope>
    <source>
        <strain evidence="3 4">MY13</strain>
    </source>
</reference>
<evidence type="ECO:0000313" key="4">
    <source>
        <dbReference type="Proteomes" id="UP000523139"/>
    </source>
</evidence>
<feature type="domain" description="FAD dependent oxidoreductase" evidence="2">
    <location>
        <begin position="22"/>
        <end position="366"/>
    </location>
</feature>
<evidence type="ECO:0000256" key="1">
    <source>
        <dbReference type="ARBA" id="ARBA00023002"/>
    </source>
</evidence>
<protein>
    <submittedName>
        <fullName evidence="3">FAD-binding oxidoreductase</fullName>
    </submittedName>
</protein>
<evidence type="ECO:0000313" key="3">
    <source>
        <dbReference type="EMBL" id="NLS09556.1"/>
    </source>
</evidence>
<comment type="caution">
    <text evidence="3">The sequence shown here is derived from an EMBL/GenBank/DDBJ whole genome shotgun (WGS) entry which is preliminary data.</text>
</comment>
<dbReference type="PANTHER" id="PTHR13847">
    <property type="entry name" value="SARCOSINE DEHYDROGENASE-RELATED"/>
    <property type="match status" value="1"/>
</dbReference>
<evidence type="ECO:0000259" key="2">
    <source>
        <dbReference type="Pfam" id="PF01266"/>
    </source>
</evidence>
<dbReference type="PANTHER" id="PTHR13847:SF287">
    <property type="entry name" value="FAD-DEPENDENT OXIDOREDUCTASE DOMAIN-CONTAINING PROTEIN 1"/>
    <property type="match status" value="1"/>
</dbReference>
<keyword evidence="4" id="KW-1185">Reference proteome</keyword>
<dbReference type="EMBL" id="JABAHY010000004">
    <property type="protein sequence ID" value="NLS09556.1"/>
    <property type="molecule type" value="Genomic_DNA"/>
</dbReference>
<proteinExistence type="predicted"/>